<dbReference type="EMBL" id="LT629701">
    <property type="protein sequence ID" value="SDN68580.1"/>
    <property type="molecule type" value="Genomic_DNA"/>
</dbReference>
<dbReference type="InterPro" id="IPR000182">
    <property type="entry name" value="GNAT_dom"/>
</dbReference>
<organism evidence="2 3">
    <name type="scientific">Allokutzneria albata</name>
    <name type="common">Kibdelosporangium albatum</name>
    <dbReference type="NCBI Taxonomy" id="211114"/>
    <lineage>
        <taxon>Bacteria</taxon>
        <taxon>Bacillati</taxon>
        <taxon>Actinomycetota</taxon>
        <taxon>Actinomycetes</taxon>
        <taxon>Pseudonocardiales</taxon>
        <taxon>Pseudonocardiaceae</taxon>
        <taxon>Allokutzneria</taxon>
    </lineage>
</organism>
<proteinExistence type="predicted"/>
<dbReference type="Proteomes" id="UP000183376">
    <property type="component" value="Chromosome I"/>
</dbReference>
<reference evidence="2 3" key="1">
    <citation type="submission" date="2016-10" db="EMBL/GenBank/DDBJ databases">
        <authorList>
            <person name="de Groot N.N."/>
        </authorList>
    </citation>
    <scope>NUCLEOTIDE SEQUENCE [LARGE SCALE GENOMIC DNA]</scope>
    <source>
        <strain evidence="2 3">DSM 44149</strain>
    </source>
</reference>
<dbReference type="PROSITE" id="PS51186">
    <property type="entry name" value="GNAT"/>
    <property type="match status" value="1"/>
</dbReference>
<dbReference type="STRING" id="211114.SAMN04489726_7763"/>
<dbReference type="InterPro" id="IPR051908">
    <property type="entry name" value="Ribosomal_N-acetyltransferase"/>
</dbReference>
<gene>
    <name evidence="2" type="ORF">SAMN04489726_7763</name>
</gene>
<keyword evidence="3" id="KW-1185">Reference proteome</keyword>
<dbReference type="eggNOG" id="COG1670">
    <property type="taxonomic scope" value="Bacteria"/>
</dbReference>
<evidence type="ECO:0000313" key="3">
    <source>
        <dbReference type="Proteomes" id="UP000183376"/>
    </source>
</evidence>
<name>A0A1H0DEI8_ALLAB</name>
<accession>A0A1H0DEI8</accession>
<dbReference type="AlphaFoldDB" id="A0A1H0DEI8"/>
<sequence>MAGRVRVLYTAPVIDRAAIADKPTLFGSRVALVPLGPEHAEDSFAATKEPEGRRLTGTHREFTLDVIQRWCETRAEQTDRIDLAVIDRATGGFVGELALNEIDFDNLSAGYRIALTEGATGRGMGTEATRLVLAYAFERIGLHRVQLEVYDFNPRAIACYRKCGFEIEGTLRDALLWDGQWHDAHVMAAVAPTARRLRDGG</sequence>
<keyword evidence="2" id="KW-0808">Transferase</keyword>
<dbReference type="GO" id="GO:0005737">
    <property type="term" value="C:cytoplasm"/>
    <property type="evidence" value="ECO:0007669"/>
    <property type="project" value="TreeGrafter"/>
</dbReference>
<protein>
    <submittedName>
        <fullName evidence="2">Protein N-acetyltransferase, RimJ/RimL family</fullName>
    </submittedName>
</protein>
<dbReference type="Gene3D" id="3.40.630.30">
    <property type="match status" value="1"/>
</dbReference>
<evidence type="ECO:0000259" key="1">
    <source>
        <dbReference type="PROSITE" id="PS51186"/>
    </source>
</evidence>
<dbReference type="InterPro" id="IPR016181">
    <property type="entry name" value="Acyl_CoA_acyltransferase"/>
</dbReference>
<evidence type="ECO:0000313" key="2">
    <source>
        <dbReference type="EMBL" id="SDN68580.1"/>
    </source>
</evidence>
<feature type="domain" description="N-acetyltransferase" evidence="1">
    <location>
        <begin position="30"/>
        <end position="192"/>
    </location>
</feature>
<dbReference type="GO" id="GO:1990189">
    <property type="term" value="F:protein N-terminal-serine acetyltransferase activity"/>
    <property type="evidence" value="ECO:0007669"/>
    <property type="project" value="TreeGrafter"/>
</dbReference>
<dbReference type="GO" id="GO:0008999">
    <property type="term" value="F:protein-N-terminal-alanine acetyltransferase activity"/>
    <property type="evidence" value="ECO:0007669"/>
    <property type="project" value="TreeGrafter"/>
</dbReference>
<dbReference type="SUPFAM" id="SSF55729">
    <property type="entry name" value="Acyl-CoA N-acyltransferases (Nat)"/>
    <property type="match status" value="1"/>
</dbReference>
<dbReference type="PANTHER" id="PTHR43441:SF10">
    <property type="entry name" value="ACETYLTRANSFERASE"/>
    <property type="match status" value="1"/>
</dbReference>
<dbReference type="Pfam" id="PF13302">
    <property type="entry name" value="Acetyltransf_3"/>
    <property type="match status" value="1"/>
</dbReference>
<dbReference type="PANTHER" id="PTHR43441">
    <property type="entry name" value="RIBOSOMAL-PROTEIN-SERINE ACETYLTRANSFERASE"/>
    <property type="match status" value="1"/>
</dbReference>